<proteinExistence type="predicted"/>
<comment type="caution">
    <text evidence="1">The sequence shown here is derived from an EMBL/GenBank/DDBJ whole genome shotgun (WGS) entry which is preliminary data.</text>
</comment>
<organism evidence="1 2">
    <name type="scientific">Brachionus calyciflorus</name>
    <dbReference type="NCBI Taxonomy" id="104777"/>
    <lineage>
        <taxon>Eukaryota</taxon>
        <taxon>Metazoa</taxon>
        <taxon>Spiralia</taxon>
        <taxon>Gnathifera</taxon>
        <taxon>Rotifera</taxon>
        <taxon>Eurotatoria</taxon>
        <taxon>Monogononta</taxon>
        <taxon>Pseudotrocha</taxon>
        <taxon>Ploima</taxon>
        <taxon>Brachionidae</taxon>
        <taxon>Brachionus</taxon>
    </lineage>
</organism>
<dbReference type="OrthoDB" id="204305at2759"/>
<dbReference type="Proteomes" id="UP000663879">
    <property type="component" value="Unassembled WGS sequence"/>
</dbReference>
<dbReference type="AlphaFoldDB" id="A0A813ND32"/>
<sequence>MFKKKLNLIKFLILFVILLFLILEFNIQSQNDLFYTIDLNSLYQNVNRPLCDCKKNEKIEIVRTEEKIRIKTTNKDYTLTLDEFINSKMSCNANSVLKRGPNQKVISYSVFGTNPFYFRYLELILKTAKIVFPDWVVRFYHDDSFDKKFICNLECKYDNVDFCNVNKLLYQDFSPDFMIPTFWRWLPIGDKFVDVFLSRDSDFCLVERDRDAVLAWLNSSNLFHVMRDHPFHDIFMLAGLWGFKTREDRNLAQKVFKTIFNPHLKSWHDSYRGEKQADQIFLKKYLWSTVKSNATVHDSFNCGKLGGEPFPSQRSSLYCHVGGYGCCGPEFSNSSFPHECPYGCRPKEHKEWLFC</sequence>
<evidence type="ECO:0000313" key="2">
    <source>
        <dbReference type="Proteomes" id="UP000663879"/>
    </source>
</evidence>
<name>A0A813ND32_9BILA</name>
<protein>
    <submittedName>
        <fullName evidence="1">Uncharacterized protein</fullName>
    </submittedName>
</protein>
<reference evidence="1" key="1">
    <citation type="submission" date="2021-02" db="EMBL/GenBank/DDBJ databases">
        <authorList>
            <person name="Nowell W R."/>
        </authorList>
    </citation>
    <scope>NUCLEOTIDE SEQUENCE</scope>
    <source>
        <strain evidence="1">Ploen Becks lab</strain>
    </source>
</reference>
<gene>
    <name evidence="1" type="ORF">OXX778_LOCUS3239</name>
</gene>
<evidence type="ECO:0000313" key="1">
    <source>
        <dbReference type="EMBL" id="CAF0738142.1"/>
    </source>
</evidence>
<accession>A0A813ND32</accession>
<keyword evidence="2" id="KW-1185">Reference proteome</keyword>
<dbReference type="EMBL" id="CAJNOC010000280">
    <property type="protein sequence ID" value="CAF0738142.1"/>
    <property type="molecule type" value="Genomic_DNA"/>
</dbReference>